<comment type="similarity">
    <text evidence="3 19">Belongs to the CcoP / FixP family.</text>
</comment>
<sequence length="298" mass="32650">MNDFVSGFWPIWISTITLAGIAFCLGLLVFASRIKVPLDSDNTNGHEWDGIKEMNNPLPMWWVGLFIITIIFALGYLYLFPGLGEYQGKFGWTQVKQYEAEVAKNNAKIAPLYAKYAAMPVEEVAKIPEARDIGKRIFLNNCAACHGSDAKGSRGFPNLTDNDWLHGGSPEKIKETITNGRIGMMPPMAAAVGSEEDVKNVANYVLSLSGSIHDSGRANAGKDKFAVCAACHGPEGKGNQMIGAPNLSDNIWLHGQGEAAIIKRIHEGKTNQMPAWQEKFSPEQIHLLTAYVWGLSNK</sequence>
<evidence type="ECO:0000256" key="5">
    <source>
        <dbReference type="ARBA" id="ARBA00022475"/>
    </source>
</evidence>
<proteinExistence type="inferred from homology"/>
<feature type="binding site" description="covalent" evidence="21">
    <location>
        <position position="231"/>
    </location>
    <ligand>
        <name>heme c</name>
        <dbReference type="ChEBI" id="CHEBI:61717"/>
        <label>2</label>
    </ligand>
</feature>
<dbReference type="RefSeq" id="WP_091471035.1">
    <property type="nucleotide sequence ID" value="NZ_FNFX01000002.1"/>
</dbReference>
<dbReference type="PROSITE" id="PS51007">
    <property type="entry name" value="CYTC"/>
    <property type="match status" value="2"/>
</dbReference>
<dbReference type="GO" id="GO:1902600">
    <property type="term" value="P:proton transmembrane transport"/>
    <property type="evidence" value="ECO:0007669"/>
    <property type="project" value="UniProtKB-KW"/>
</dbReference>
<dbReference type="GO" id="GO:0020037">
    <property type="term" value="F:heme binding"/>
    <property type="evidence" value="ECO:0007669"/>
    <property type="project" value="InterPro"/>
</dbReference>
<dbReference type="PANTHER" id="PTHR33751:SF1">
    <property type="entry name" value="CBB3-TYPE CYTOCHROME C OXIDASE SUBUNIT FIXP"/>
    <property type="match status" value="1"/>
</dbReference>
<keyword evidence="10 19" id="KW-0479">Metal-binding</keyword>
<feature type="transmembrane region" description="Helical" evidence="22">
    <location>
        <begin position="7"/>
        <end position="31"/>
    </location>
</feature>
<keyword evidence="7 19" id="KW-0349">Heme</keyword>
<evidence type="ECO:0000256" key="16">
    <source>
        <dbReference type="ARBA" id="ARBA00023004"/>
    </source>
</evidence>
<evidence type="ECO:0000256" key="4">
    <source>
        <dbReference type="ARBA" id="ARBA00022448"/>
    </source>
</evidence>
<keyword evidence="13 19" id="KW-0249">Electron transport</keyword>
<evidence type="ECO:0000256" key="1">
    <source>
        <dbReference type="ARBA" id="ARBA00004533"/>
    </source>
</evidence>
<feature type="domain" description="Cytochrome c" evidence="23">
    <location>
        <begin position="216"/>
        <end position="296"/>
    </location>
</feature>
<evidence type="ECO:0000256" key="14">
    <source>
        <dbReference type="ARBA" id="ARBA00022989"/>
    </source>
</evidence>
<accession>A0A1G9B9P4</accession>
<evidence type="ECO:0000256" key="13">
    <source>
        <dbReference type="ARBA" id="ARBA00022982"/>
    </source>
</evidence>
<keyword evidence="16 19" id="KW-0408">Iron</keyword>
<evidence type="ECO:0000256" key="15">
    <source>
        <dbReference type="ARBA" id="ARBA00023002"/>
    </source>
</evidence>
<evidence type="ECO:0000256" key="3">
    <source>
        <dbReference type="ARBA" id="ARBA00006113"/>
    </source>
</evidence>
<organism evidence="24 25">
    <name type="scientific">Methylophilus rhizosphaerae</name>
    <dbReference type="NCBI Taxonomy" id="492660"/>
    <lineage>
        <taxon>Bacteria</taxon>
        <taxon>Pseudomonadati</taxon>
        <taxon>Pseudomonadota</taxon>
        <taxon>Betaproteobacteria</taxon>
        <taxon>Nitrosomonadales</taxon>
        <taxon>Methylophilaceae</taxon>
        <taxon>Methylophilus</taxon>
    </lineage>
</organism>
<keyword evidence="25" id="KW-1185">Reference proteome</keyword>
<feature type="binding site" description="covalent" evidence="21">
    <location>
        <position position="228"/>
    </location>
    <ligand>
        <name>heme c</name>
        <dbReference type="ChEBI" id="CHEBI:61717"/>
        <label>2</label>
    </ligand>
</feature>
<dbReference type="InterPro" id="IPR036909">
    <property type="entry name" value="Cyt_c-like_dom_sf"/>
</dbReference>
<evidence type="ECO:0000256" key="20">
    <source>
        <dbReference type="PIRSR" id="PIRSR000006-1"/>
    </source>
</evidence>
<feature type="binding site" description="axial binding residue" evidence="20">
    <location>
        <position position="232"/>
    </location>
    <ligand>
        <name>heme c</name>
        <dbReference type="ChEBI" id="CHEBI:61717"/>
        <label>2</label>
    </ligand>
    <ligandPart>
        <name>Fe</name>
        <dbReference type="ChEBI" id="CHEBI:18248"/>
    </ligandPart>
</feature>
<dbReference type="EMBL" id="FNFX01000002">
    <property type="protein sequence ID" value="SDK35824.1"/>
    <property type="molecule type" value="Genomic_DNA"/>
</dbReference>
<dbReference type="NCBIfam" id="TIGR00782">
    <property type="entry name" value="ccoP"/>
    <property type="match status" value="1"/>
</dbReference>
<keyword evidence="8 19" id="KW-0679">Respiratory chain</keyword>
<gene>
    <name evidence="24" type="ORF">SAMN05192566_1040</name>
</gene>
<keyword evidence="12 19" id="KW-0375">Hydrogen ion transport</keyword>
<protein>
    <recommendedName>
        <fullName evidence="19">Cbb3-type cytochrome c oxidase subunit</fullName>
    </recommendedName>
</protein>
<comment type="function">
    <text evidence="19">C-type cytochrome. Part of the cbb3-type cytochrome c oxidase complex.</text>
</comment>
<name>A0A1G9B9P4_9PROT</name>
<keyword evidence="15 19" id="KW-0560">Oxidoreductase</keyword>
<feature type="binding site" description="axial binding residue" evidence="20">
    <location>
        <position position="273"/>
    </location>
    <ligand>
        <name>heme c</name>
        <dbReference type="ChEBI" id="CHEBI:61717"/>
        <label>1</label>
    </ligand>
    <ligandPart>
        <name>Fe</name>
        <dbReference type="ChEBI" id="CHEBI:18248"/>
    </ligandPart>
</feature>
<dbReference type="Pfam" id="PF14715">
    <property type="entry name" value="FixP_N"/>
    <property type="match status" value="1"/>
</dbReference>
<reference evidence="25" key="1">
    <citation type="submission" date="2016-10" db="EMBL/GenBank/DDBJ databases">
        <authorList>
            <person name="Varghese N."/>
            <person name="Submissions S."/>
        </authorList>
    </citation>
    <scope>NUCLEOTIDE SEQUENCE [LARGE SCALE GENOMIC DNA]</scope>
    <source>
        <strain evidence="25">CBMB127</strain>
    </source>
</reference>
<feature type="domain" description="Cytochrome c" evidence="23">
    <location>
        <begin position="129"/>
        <end position="209"/>
    </location>
</feature>
<feature type="binding site" description="covalent" evidence="21">
    <location>
        <position position="145"/>
    </location>
    <ligand>
        <name>heme c</name>
        <dbReference type="ChEBI" id="CHEBI:61717"/>
        <label>1</label>
    </ligand>
</feature>
<evidence type="ECO:0000256" key="9">
    <source>
        <dbReference type="ARBA" id="ARBA00022692"/>
    </source>
</evidence>
<comment type="subcellular location">
    <subcellularLocation>
        <location evidence="1 19">Cell inner membrane</location>
    </subcellularLocation>
</comment>
<dbReference type="SUPFAM" id="SSF46626">
    <property type="entry name" value="Cytochrome c"/>
    <property type="match status" value="2"/>
</dbReference>
<dbReference type="UniPathway" id="UPA00705"/>
<keyword evidence="11" id="KW-0677">Repeat</keyword>
<dbReference type="Pfam" id="PF13442">
    <property type="entry name" value="Cytochrome_CBB3"/>
    <property type="match status" value="2"/>
</dbReference>
<feature type="binding site" description="axial binding residue" evidence="20">
    <location>
        <position position="185"/>
    </location>
    <ligand>
        <name>heme c</name>
        <dbReference type="ChEBI" id="CHEBI:61717"/>
        <label>2</label>
    </ligand>
    <ligandPart>
        <name>Fe</name>
        <dbReference type="ChEBI" id="CHEBI:18248"/>
    </ligandPart>
</feature>
<dbReference type="InterPro" id="IPR038414">
    <property type="entry name" value="CcoP_N_sf"/>
</dbReference>
<dbReference type="GO" id="GO:0006119">
    <property type="term" value="P:oxidative phosphorylation"/>
    <property type="evidence" value="ECO:0007669"/>
    <property type="project" value="UniProtKB-UniPathway"/>
</dbReference>
<feature type="binding site" description="axial binding residue" evidence="20">
    <location>
        <position position="146"/>
    </location>
    <ligand>
        <name>heme c</name>
        <dbReference type="ChEBI" id="CHEBI:61717"/>
        <label>1</label>
    </ligand>
    <ligandPart>
        <name>Fe</name>
        <dbReference type="ChEBI" id="CHEBI:18248"/>
    </ligandPart>
</feature>
<evidence type="ECO:0000313" key="25">
    <source>
        <dbReference type="Proteomes" id="UP000198629"/>
    </source>
</evidence>
<dbReference type="InterPro" id="IPR032858">
    <property type="entry name" value="CcoP_N"/>
</dbReference>
<evidence type="ECO:0000256" key="21">
    <source>
        <dbReference type="PIRSR" id="PIRSR000006-2"/>
    </source>
</evidence>
<feature type="binding site" description="covalent" evidence="21">
    <location>
        <position position="142"/>
    </location>
    <ligand>
        <name>heme c</name>
        <dbReference type="ChEBI" id="CHEBI:61717"/>
        <label>1</label>
    </ligand>
</feature>
<dbReference type="PIRSF" id="PIRSF000006">
    <property type="entry name" value="Cbb3-Cox_fixP"/>
    <property type="match status" value="1"/>
</dbReference>
<dbReference type="GO" id="GO:0005506">
    <property type="term" value="F:iron ion binding"/>
    <property type="evidence" value="ECO:0007669"/>
    <property type="project" value="InterPro"/>
</dbReference>
<dbReference type="InterPro" id="IPR050597">
    <property type="entry name" value="Cytochrome_c_Oxidase_Subunit"/>
</dbReference>
<dbReference type="GO" id="GO:0009055">
    <property type="term" value="F:electron transfer activity"/>
    <property type="evidence" value="ECO:0007669"/>
    <property type="project" value="InterPro"/>
</dbReference>
<evidence type="ECO:0000256" key="7">
    <source>
        <dbReference type="ARBA" id="ARBA00022617"/>
    </source>
</evidence>
<dbReference type="STRING" id="492660.SAMN05192566_1040"/>
<dbReference type="OrthoDB" id="5290932at2"/>
<dbReference type="AlphaFoldDB" id="A0A1G9B9P4"/>
<dbReference type="InterPro" id="IPR008168">
    <property type="entry name" value="Cyt_C_IC"/>
</dbReference>
<evidence type="ECO:0000313" key="24">
    <source>
        <dbReference type="EMBL" id="SDK35824.1"/>
    </source>
</evidence>
<dbReference type="Gene3D" id="6.10.280.130">
    <property type="match status" value="1"/>
</dbReference>
<dbReference type="Gene3D" id="1.10.760.10">
    <property type="entry name" value="Cytochrome c-like domain"/>
    <property type="match status" value="2"/>
</dbReference>
<evidence type="ECO:0000256" key="12">
    <source>
        <dbReference type="ARBA" id="ARBA00022781"/>
    </source>
</evidence>
<keyword evidence="5 19" id="KW-1003">Cell membrane</keyword>
<dbReference type="GO" id="GO:0016491">
    <property type="term" value="F:oxidoreductase activity"/>
    <property type="evidence" value="ECO:0007669"/>
    <property type="project" value="UniProtKB-KW"/>
</dbReference>
<comment type="cofactor">
    <cofactor evidence="19 21">
        <name>heme c</name>
        <dbReference type="ChEBI" id="CHEBI:61717"/>
    </cofactor>
    <text evidence="19 21">Binds 2 heme C groups per subunit.</text>
</comment>
<evidence type="ECO:0000256" key="22">
    <source>
        <dbReference type="SAM" id="Phobius"/>
    </source>
</evidence>
<comment type="subunit">
    <text evidence="19">Component of the cbb3-type cytochrome c oxidase.</text>
</comment>
<dbReference type="GO" id="GO:0005886">
    <property type="term" value="C:plasma membrane"/>
    <property type="evidence" value="ECO:0007669"/>
    <property type="project" value="UniProtKB-SubCell"/>
</dbReference>
<dbReference type="PRINTS" id="PR00605">
    <property type="entry name" value="CYTCHROMECIC"/>
</dbReference>
<evidence type="ECO:0000256" key="6">
    <source>
        <dbReference type="ARBA" id="ARBA00022519"/>
    </source>
</evidence>
<evidence type="ECO:0000256" key="8">
    <source>
        <dbReference type="ARBA" id="ARBA00022660"/>
    </source>
</evidence>
<evidence type="ECO:0000256" key="17">
    <source>
        <dbReference type="ARBA" id="ARBA00023065"/>
    </source>
</evidence>
<evidence type="ECO:0000256" key="11">
    <source>
        <dbReference type="ARBA" id="ARBA00022737"/>
    </source>
</evidence>
<dbReference type="PANTHER" id="PTHR33751">
    <property type="entry name" value="CBB3-TYPE CYTOCHROME C OXIDASE SUBUNIT FIXP"/>
    <property type="match status" value="1"/>
</dbReference>
<evidence type="ECO:0000256" key="18">
    <source>
        <dbReference type="ARBA" id="ARBA00023136"/>
    </source>
</evidence>
<keyword evidence="4 19" id="KW-0813">Transport</keyword>
<keyword evidence="14 22" id="KW-1133">Transmembrane helix</keyword>
<evidence type="ECO:0000259" key="23">
    <source>
        <dbReference type="PROSITE" id="PS51007"/>
    </source>
</evidence>
<dbReference type="InterPro" id="IPR009056">
    <property type="entry name" value="Cyt_c-like_dom"/>
</dbReference>
<comment type="pathway">
    <text evidence="2 19">Energy metabolism; oxidative phosphorylation.</text>
</comment>
<evidence type="ECO:0000256" key="2">
    <source>
        <dbReference type="ARBA" id="ARBA00004673"/>
    </source>
</evidence>
<keyword evidence="6 19" id="KW-0997">Cell inner membrane</keyword>
<dbReference type="Proteomes" id="UP000198629">
    <property type="component" value="Unassembled WGS sequence"/>
</dbReference>
<evidence type="ECO:0000256" key="10">
    <source>
        <dbReference type="ARBA" id="ARBA00022723"/>
    </source>
</evidence>
<keyword evidence="17 19" id="KW-0406">Ion transport</keyword>
<keyword evidence="18 19" id="KW-0472">Membrane</keyword>
<dbReference type="InterPro" id="IPR004678">
    <property type="entry name" value="Cyt_c_oxidase_cbb3_su3"/>
</dbReference>
<feature type="transmembrane region" description="Helical" evidence="22">
    <location>
        <begin position="60"/>
        <end position="80"/>
    </location>
</feature>
<evidence type="ECO:0000256" key="19">
    <source>
        <dbReference type="PIRNR" id="PIRNR000006"/>
    </source>
</evidence>
<keyword evidence="9 22" id="KW-0812">Transmembrane</keyword>